<comment type="caution">
    <text evidence="6">The sequence shown here is derived from an EMBL/GenBank/DDBJ whole genome shotgun (WGS) entry which is preliminary data.</text>
</comment>
<dbReference type="PANTHER" id="PTHR33258">
    <property type="entry name" value="TRANSPOSASE INSL FOR INSERTION SEQUENCE ELEMENT IS186A-RELATED"/>
    <property type="match status" value="1"/>
</dbReference>
<dbReference type="InterPro" id="IPR012337">
    <property type="entry name" value="RNaseH-like_sf"/>
</dbReference>
<evidence type="ECO:0000313" key="7">
    <source>
        <dbReference type="Proteomes" id="UP001152614"/>
    </source>
</evidence>
<keyword evidence="3" id="KW-0238">DNA-binding</keyword>
<dbReference type="GO" id="GO:0006313">
    <property type="term" value="P:DNA transposition"/>
    <property type="evidence" value="ECO:0007669"/>
    <property type="project" value="InterPro"/>
</dbReference>
<reference evidence="6" key="1">
    <citation type="submission" date="2022-10" db="EMBL/GenBank/DDBJ databases">
        <authorList>
            <person name="Turner M.S."/>
            <person name="Huang W."/>
        </authorList>
    </citation>
    <scope>NUCLEOTIDE SEQUENCE</scope>
    <source>
        <strain evidence="6">3</strain>
    </source>
</reference>
<dbReference type="Pfam" id="PF01609">
    <property type="entry name" value="DDE_Tnp_1"/>
    <property type="match status" value="1"/>
</dbReference>
<name>A0A9X4NK57_9LACT</name>
<dbReference type="NCBIfam" id="NF033592">
    <property type="entry name" value="transpos_IS4_1"/>
    <property type="match status" value="1"/>
</dbReference>
<dbReference type="RefSeq" id="WP_278229455.1">
    <property type="nucleotide sequence ID" value="NZ_JAOWLY010000022.1"/>
</dbReference>
<accession>A0A9X4NK57</accession>
<reference evidence="6" key="2">
    <citation type="journal article" date="2023" name="Food Microbiol.">
        <title>Evaluation of the fermentation potential of lactic acid bacteria isolated from herbs, fruits and vegetables as starter cultures in nut-based milk alternatives.</title>
        <authorList>
            <person name="Huang W."/>
            <person name="Dong A."/>
            <person name="Pham H.T."/>
            <person name="Zhou C."/>
            <person name="Huo Z."/>
            <person name="Watjen A.P."/>
            <person name="Prakash S."/>
            <person name="Bang-Berthelsen C.H."/>
            <person name="Turner M.S."/>
        </authorList>
    </citation>
    <scope>NUCLEOTIDE SEQUENCE</scope>
    <source>
        <strain evidence="6">3</strain>
    </source>
</reference>
<dbReference type="AlphaFoldDB" id="A0A9X4NK57"/>
<dbReference type="SUPFAM" id="SSF53098">
    <property type="entry name" value="Ribonuclease H-like"/>
    <property type="match status" value="1"/>
</dbReference>
<evidence type="ECO:0000256" key="4">
    <source>
        <dbReference type="ARBA" id="ARBA00023172"/>
    </source>
</evidence>
<organism evidence="6 7">
    <name type="scientific">Lactococcus lactis</name>
    <dbReference type="NCBI Taxonomy" id="1358"/>
    <lineage>
        <taxon>Bacteria</taxon>
        <taxon>Bacillati</taxon>
        <taxon>Bacillota</taxon>
        <taxon>Bacilli</taxon>
        <taxon>Lactobacillales</taxon>
        <taxon>Streptococcaceae</taxon>
        <taxon>Lactococcus</taxon>
    </lineage>
</organism>
<keyword evidence="4" id="KW-0233">DNA recombination</keyword>
<proteinExistence type="inferred from homology"/>
<dbReference type="Gene3D" id="3.90.350.10">
    <property type="entry name" value="Transposase Inhibitor Protein From Tn5, Chain A, domain 1"/>
    <property type="match status" value="1"/>
</dbReference>
<feature type="domain" description="Transposase IS4-like" evidence="5">
    <location>
        <begin position="116"/>
        <end position="364"/>
    </location>
</feature>
<dbReference type="InterPro" id="IPR047952">
    <property type="entry name" value="Transpos_IS4"/>
</dbReference>
<dbReference type="PANTHER" id="PTHR33258:SF1">
    <property type="entry name" value="TRANSPOSASE INSL FOR INSERTION SEQUENCE ELEMENT IS186A-RELATED"/>
    <property type="match status" value="1"/>
</dbReference>
<evidence type="ECO:0000313" key="6">
    <source>
        <dbReference type="EMBL" id="MDG4985124.1"/>
    </source>
</evidence>
<dbReference type="Proteomes" id="UP001152614">
    <property type="component" value="Unassembled WGS sequence"/>
</dbReference>
<dbReference type="GO" id="GO:0003677">
    <property type="term" value="F:DNA binding"/>
    <property type="evidence" value="ECO:0007669"/>
    <property type="project" value="UniProtKB-KW"/>
</dbReference>
<evidence type="ECO:0000256" key="1">
    <source>
        <dbReference type="ARBA" id="ARBA00010075"/>
    </source>
</evidence>
<keyword evidence="2" id="KW-0815">Transposition</keyword>
<dbReference type="EMBL" id="JAOWLY010000022">
    <property type="protein sequence ID" value="MDG4985124.1"/>
    <property type="molecule type" value="Genomic_DNA"/>
</dbReference>
<dbReference type="GO" id="GO:0004803">
    <property type="term" value="F:transposase activity"/>
    <property type="evidence" value="ECO:0007669"/>
    <property type="project" value="InterPro"/>
</dbReference>
<evidence type="ECO:0000256" key="3">
    <source>
        <dbReference type="ARBA" id="ARBA00023125"/>
    </source>
</evidence>
<protein>
    <submittedName>
        <fullName evidence="6">IS4 family transposase</fullName>
    </submittedName>
</protein>
<sequence length="438" mass="51055">MSYSSINSKNSSTVESLKRHLENIIQSVVTQPEVYSHHPTDFSPRRKLSFETTLKLLLAMEGKSLASELLNFFDFIPETPSVSAFVQARNKIKNEALERIFGASQTSLEQPKTYKGYRLLAHDGSDINIPYDKNDRASIIGARAGKEFSLLHLNALYDPLCKKYLAIDFQKKRKSDERLSLCEMIDHQEFNEPSIILADRGYESFNVYEHINQKDQKFVIRVKDLTSNGFLSHKTLPQTETFDLTLQIQLTRRQSIATKITPNIHFLSTTSKFDYLPLNSKEVYPMRLRVVRIKLDEKSYEALITNLDCFEFSVEELKTLYHFRWGIETSFRELKYALGLAHLHSKKESLIIQEIYARLIMYNFSMAIAYSVSLEKKKRRHHYQVNFTQAIGICRKYFLSEIAVEVLIRRYILPIRENRSDPRKLRNKGFSGFLYRVA</sequence>
<evidence type="ECO:0000259" key="5">
    <source>
        <dbReference type="Pfam" id="PF01609"/>
    </source>
</evidence>
<dbReference type="InterPro" id="IPR002559">
    <property type="entry name" value="Transposase_11"/>
</dbReference>
<evidence type="ECO:0000256" key="2">
    <source>
        <dbReference type="ARBA" id="ARBA00022578"/>
    </source>
</evidence>
<comment type="similarity">
    <text evidence="1">Belongs to the transposase 11 family.</text>
</comment>
<gene>
    <name evidence="6" type="ORF">OGZ51_13335</name>
</gene>